<dbReference type="OrthoDB" id="5086500at2759"/>
<dbReference type="InterPro" id="IPR031348">
    <property type="entry name" value="PigL_N"/>
</dbReference>
<dbReference type="InterPro" id="IPR027417">
    <property type="entry name" value="P-loop_NTPase"/>
</dbReference>
<organism evidence="2 3">
    <name type="scientific">Penicillium ucsense</name>
    <dbReference type="NCBI Taxonomy" id="2839758"/>
    <lineage>
        <taxon>Eukaryota</taxon>
        <taxon>Fungi</taxon>
        <taxon>Dikarya</taxon>
        <taxon>Ascomycota</taxon>
        <taxon>Pezizomycotina</taxon>
        <taxon>Eurotiomycetes</taxon>
        <taxon>Eurotiomycetidae</taxon>
        <taxon>Eurotiales</taxon>
        <taxon>Aspergillaceae</taxon>
        <taxon>Penicillium</taxon>
    </lineage>
</organism>
<protein>
    <submittedName>
        <fullName evidence="2">Tetratricopeptide repeat domain-containing protein</fullName>
    </submittedName>
</protein>
<proteinExistence type="predicted"/>
<reference evidence="2" key="1">
    <citation type="journal article" date="2020" name="Front. Microbiol.">
        <title>Gene regulatory networks of Penicillium echinulatum 2HH and Penicillium oxalicum 114-2 inferred by a computational biology approach.</title>
        <authorList>
            <person name="Lenz A.R."/>
            <person name="Galan-Vasquez E."/>
            <person name="Balbinot E."/>
            <person name="De Abreu F.P."/>
            <person name="De Oliveira N.S."/>
            <person name="Da Rosa L.O."/>
            <person name="De Avila E Silva S."/>
            <person name="Camassola M."/>
            <person name="Dillon A.J.P."/>
            <person name="Perez-Rueda E."/>
        </authorList>
    </citation>
    <scope>NUCLEOTIDE SEQUENCE</scope>
    <source>
        <strain evidence="2">S1M29</strain>
    </source>
</reference>
<sequence>MDPFSITVGAVSLADVCWRLIKFLKDIPTAIATVQKEIEILISEVESLRTVVGSVEECLHSYHANSIAASPLKAANLENLWKNCKRSLDTCQDITTKLESLVQEIYGKSGSRVTGKLDGLSKESRRRDKAAGVQQLRDKLSIEKQNLQILLTGINLYNHQTSQDTLDQISTDLRSLDQDFKLQIVALESRIRSSGGNDPDKDEQDVAALSRIRQFRNSVKSVATAISVTAPNKFFDIPQPVSSVYTGRNSFLEKLQNILLSSNVDQSAQKQQRFVIYGIGGSGKTQFCCKFAEENRESYWGIFWIDASSHERTKQTYAEIAKFGKVEPNHTAAMHWLSNRDERWLLLIDNADDPRIELQEYFPKGDRGNIIITTRNPAHKVYGNVGPGFFEFQGMEDDDASALLLRAARLAEPWDADSSSWAIKITRQLGFLALALIHAGAAIRNGLCSLKDYLAFYDKDWERIRRAPRSSLDSGYKYEQYMSALATYEVSYRGIEQKGTEPSEDAIQLLKMFSFFYFKNIRFDVLKKAILNCGIEKLEQEKAAQEKLKGPLTWYQRYNDMRLFIFGLISQDRNSPALPLFIREGRELGFFDEVRVRYALRELAQMSLVTHHESNDSYSMHPLVHRWARQRPGMSTSEQAVWSHIAATTLAHSILLPPLGDTEAEELFRRDILPHIDHVRSCQEAIAIKIMENRKRRWWGLVQWPGATSNFGRSQAMLCAKFSIVFAQNGRWNDAEALQLSVKKYTDDVLGLGQPAARRITLALALTYWNQGRGDEAADLQDAVLQACITSLGPSSHETLMTMDLLGQTRWQQGRYSEAQMLQKHAVDGLVKLRGLKHEDTLSAMGSLGRTIAKFYENLDEAKRLLQIAFDGMSEVLGPTHLKTLVVKEDLAMLALQMEENLPLASEMMQHILDCRKEKLGKEHPYVLLAMVNLARVKNALGQHSQAEILVRSGLSIADRNLGENHIGTLMGRTVLGSILIDESRLVEAESTLLKVIEMQRHLSTYRGDFHPDRLGAMIELSRCYMLQESNTFVKFALQLVAPGMFNHDILATGL</sequence>
<evidence type="ECO:0000313" key="2">
    <source>
        <dbReference type="EMBL" id="KAF7714338.1"/>
    </source>
</evidence>
<dbReference type="PANTHER" id="PTHR46082:SF6">
    <property type="entry name" value="AAA+ ATPASE DOMAIN-CONTAINING PROTEIN-RELATED"/>
    <property type="match status" value="1"/>
</dbReference>
<dbReference type="InterPro" id="IPR053137">
    <property type="entry name" value="NLR-like"/>
</dbReference>
<feature type="domain" description="Azaphilone pigments biosynthesis cluster protein L N-terminal" evidence="1">
    <location>
        <begin position="1"/>
        <end position="220"/>
    </location>
</feature>
<dbReference type="Gene3D" id="3.40.50.300">
    <property type="entry name" value="P-loop containing nucleotide triphosphate hydrolases"/>
    <property type="match status" value="1"/>
</dbReference>
<evidence type="ECO:0000259" key="1">
    <source>
        <dbReference type="Pfam" id="PF17111"/>
    </source>
</evidence>
<accession>A0A8J8WHF3</accession>
<dbReference type="PANTHER" id="PTHR46082">
    <property type="entry name" value="ATP/GTP-BINDING PROTEIN-RELATED"/>
    <property type="match status" value="1"/>
</dbReference>
<dbReference type="SUPFAM" id="SSF52540">
    <property type="entry name" value="P-loop containing nucleoside triphosphate hydrolases"/>
    <property type="match status" value="1"/>
</dbReference>
<dbReference type="Pfam" id="PF13424">
    <property type="entry name" value="TPR_12"/>
    <property type="match status" value="2"/>
</dbReference>
<dbReference type="AlphaFoldDB" id="A0A8J8WHF3"/>
<dbReference type="EMBL" id="WIWV01000088">
    <property type="protein sequence ID" value="KAF7714338.1"/>
    <property type="molecule type" value="Genomic_DNA"/>
</dbReference>
<dbReference type="Gene3D" id="1.25.40.10">
    <property type="entry name" value="Tetratricopeptide repeat domain"/>
    <property type="match status" value="2"/>
</dbReference>
<comment type="caution">
    <text evidence="2">The sequence shown here is derived from an EMBL/GenBank/DDBJ whole genome shotgun (WGS) entry which is preliminary data.</text>
</comment>
<dbReference type="SUPFAM" id="SSF48452">
    <property type="entry name" value="TPR-like"/>
    <property type="match status" value="2"/>
</dbReference>
<dbReference type="InterPro" id="IPR011990">
    <property type="entry name" value="TPR-like_helical_dom_sf"/>
</dbReference>
<evidence type="ECO:0000313" key="3">
    <source>
        <dbReference type="Proteomes" id="UP000631181"/>
    </source>
</evidence>
<gene>
    <name evidence="2" type="ORF">PECM_008456</name>
</gene>
<dbReference type="Proteomes" id="UP000631181">
    <property type="component" value="Unassembled WGS sequence"/>
</dbReference>
<dbReference type="Pfam" id="PF17111">
    <property type="entry name" value="PigL_N"/>
    <property type="match status" value="1"/>
</dbReference>
<name>A0A8J8WHF3_9EURO</name>
<keyword evidence="3" id="KW-1185">Reference proteome</keyword>